<dbReference type="Proteomes" id="UP000184513">
    <property type="component" value="Unassembled WGS sequence"/>
</dbReference>
<dbReference type="SMART" id="SM00886">
    <property type="entry name" value="Dabb"/>
    <property type="match status" value="1"/>
</dbReference>
<dbReference type="SUPFAM" id="SSF54909">
    <property type="entry name" value="Dimeric alpha+beta barrel"/>
    <property type="match status" value="1"/>
</dbReference>
<dbReference type="PROSITE" id="PS51502">
    <property type="entry name" value="S_R_A_B_BARREL"/>
    <property type="match status" value="1"/>
</dbReference>
<evidence type="ECO:0000313" key="4">
    <source>
        <dbReference type="Proteomes" id="UP000184513"/>
    </source>
</evidence>
<name>A0A1M7NEC3_9BACT</name>
<dbReference type="Gene3D" id="3.30.70.100">
    <property type="match status" value="1"/>
</dbReference>
<dbReference type="InterPro" id="IPR013097">
    <property type="entry name" value="Dabb"/>
</dbReference>
<feature type="signal peptide" evidence="1">
    <location>
        <begin position="1"/>
        <end position="26"/>
    </location>
</feature>
<evidence type="ECO:0000256" key="1">
    <source>
        <dbReference type="SAM" id="SignalP"/>
    </source>
</evidence>
<feature type="domain" description="Stress-response A/B barrel" evidence="2">
    <location>
        <begin position="33"/>
        <end position="127"/>
    </location>
</feature>
<feature type="chain" id="PRO_5009928429" evidence="1">
    <location>
        <begin position="27"/>
        <end position="129"/>
    </location>
</feature>
<dbReference type="InterPro" id="IPR011008">
    <property type="entry name" value="Dimeric_a/b-barrel"/>
</dbReference>
<dbReference type="STRING" id="388280.SAMN04488057_105251"/>
<dbReference type="EMBL" id="FRCY01000005">
    <property type="protein sequence ID" value="SHN02009.1"/>
    <property type="molecule type" value="Genomic_DNA"/>
</dbReference>
<protein>
    <submittedName>
        <fullName evidence="3">Stress responsive A/B Barrel Domain</fullName>
    </submittedName>
</protein>
<sequence>MPNRRKFMAVLTTLGLGAFISNQIHAKTNANMIVHQVFFWLNDPDSDLKTVMDGCRKIAQTKSVKDFKIGVPAGTSRREVVDHSFHISLTVYFDSIADHDLYQSDPVHLQFVADHKDKWSEVKVYDFEV</sequence>
<keyword evidence="1" id="KW-0732">Signal</keyword>
<accession>A0A1M7NEC3</accession>
<dbReference type="AlphaFoldDB" id="A0A1M7NEC3"/>
<keyword evidence="4" id="KW-1185">Reference proteome</keyword>
<evidence type="ECO:0000259" key="2">
    <source>
        <dbReference type="PROSITE" id="PS51502"/>
    </source>
</evidence>
<gene>
    <name evidence="3" type="ORF">SAMN04488057_105251</name>
</gene>
<proteinExistence type="predicted"/>
<dbReference type="Pfam" id="PF07876">
    <property type="entry name" value="Dabb"/>
    <property type="match status" value="1"/>
</dbReference>
<reference evidence="3 4" key="1">
    <citation type="submission" date="2016-11" db="EMBL/GenBank/DDBJ databases">
        <authorList>
            <person name="Jaros S."/>
            <person name="Januszkiewicz K."/>
            <person name="Wedrychowicz H."/>
        </authorList>
    </citation>
    <scope>NUCLEOTIDE SEQUENCE [LARGE SCALE GENOMIC DNA]</scope>
    <source>
        <strain evidence="3 4">CGMCC 1.6102</strain>
    </source>
</reference>
<evidence type="ECO:0000313" key="3">
    <source>
        <dbReference type="EMBL" id="SHN02009.1"/>
    </source>
</evidence>
<organism evidence="3 4">
    <name type="scientific">Cyclobacterium lianum</name>
    <dbReference type="NCBI Taxonomy" id="388280"/>
    <lineage>
        <taxon>Bacteria</taxon>
        <taxon>Pseudomonadati</taxon>
        <taxon>Bacteroidota</taxon>
        <taxon>Cytophagia</taxon>
        <taxon>Cytophagales</taxon>
        <taxon>Cyclobacteriaceae</taxon>
        <taxon>Cyclobacterium</taxon>
    </lineage>
</organism>